<comment type="pathway">
    <text evidence="1">Secondary metabolite biosynthesis; hopanoid biosynthesis.</text>
</comment>
<feature type="domain" description="Squalene cyclase C-terminal" evidence="4">
    <location>
        <begin position="269"/>
        <end position="516"/>
    </location>
</feature>
<dbReference type="GO" id="GO:0016740">
    <property type="term" value="F:transferase activity"/>
    <property type="evidence" value="ECO:0007669"/>
    <property type="project" value="UniProtKB-KW"/>
</dbReference>
<evidence type="ECO:0000259" key="5">
    <source>
        <dbReference type="Pfam" id="PF13249"/>
    </source>
</evidence>
<dbReference type="Pfam" id="PF13243">
    <property type="entry name" value="SQHop_cyclase_C"/>
    <property type="match status" value="1"/>
</dbReference>
<evidence type="ECO:0000256" key="3">
    <source>
        <dbReference type="ARBA" id="ARBA00022737"/>
    </source>
</evidence>
<dbReference type="InterPro" id="IPR008930">
    <property type="entry name" value="Terpenoid_cyclase/PrenylTrfase"/>
</dbReference>
<keyword evidence="6" id="KW-0808">Transferase</keyword>
<dbReference type="UniPathway" id="UPA00337"/>
<dbReference type="KEGG" id="nah:F5544_21420"/>
<dbReference type="GO" id="GO:0016866">
    <property type="term" value="F:intramolecular transferase activity"/>
    <property type="evidence" value="ECO:0007669"/>
    <property type="project" value="InterPro"/>
</dbReference>
<comment type="similarity">
    <text evidence="2">Belongs to the terpene cyclase/mutase family.</text>
</comment>
<dbReference type="EMBL" id="CP046172">
    <property type="protein sequence ID" value="QIS12147.1"/>
    <property type="molecule type" value="Genomic_DNA"/>
</dbReference>
<dbReference type="PANTHER" id="PTHR11764">
    <property type="entry name" value="TERPENE CYCLASE/MUTASE FAMILY MEMBER"/>
    <property type="match status" value="1"/>
</dbReference>
<evidence type="ECO:0000259" key="4">
    <source>
        <dbReference type="Pfam" id="PF13243"/>
    </source>
</evidence>
<dbReference type="AlphaFoldDB" id="A0A6G9YGF3"/>
<gene>
    <name evidence="6" type="ORF">F5544_21420</name>
</gene>
<evidence type="ECO:0000313" key="6">
    <source>
        <dbReference type="EMBL" id="QIS12147.1"/>
    </source>
</evidence>
<evidence type="ECO:0000313" key="7">
    <source>
        <dbReference type="Proteomes" id="UP000503540"/>
    </source>
</evidence>
<name>A0A6G9YGF3_9NOCA</name>
<accession>A0A6G9YGF3</accession>
<reference evidence="6 7" key="1">
    <citation type="journal article" date="2019" name="ACS Chem. Biol.">
        <title>Identification and Mobilization of a Cryptic Antibiotic Biosynthesis Gene Locus from a Human-Pathogenic Nocardia Isolate.</title>
        <authorList>
            <person name="Herisse M."/>
            <person name="Ishida K."/>
            <person name="Porter J.L."/>
            <person name="Howden B."/>
            <person name="Hertweck C."/>
            <person name="Stinear T.P."/>
            <person name="Pidot S.J."/>
        </authorList>
    </citation>
    <scope>NUCLEOTIDE SEQUENCE [LARGE SCALE GENOMIC DNA]</scope>
    <source>
        <strain evidence="6 7">AUSMDU00012717</strain>
    </source>
</reference>
<proteinExistence type="inferred from homology"/>
<keyword evidence="7" id="KW-1185">Reference proteome</keyword>
<keyword evidence="3" id="KW-0677">Repeat</keyword>
<dbReference type="InterPro" id="IPR032696">
    <property type="entry name" value="SQ_cyclase_C"/>
</dbReference>
<dbReference type="InterPro" id="IPR032697">
    <property type="entry name" value="SQ_cyclase_N"/>
</dbReference>
<dbReference type="InterPro" id="IPR018333">
    <property type="entry name" value="Squalene_cyclase"/>
</dbReference>
<dbReference type="PANTHER" id="PTHR11764:SF20">
    <property type="entry name" value="LANOSTEROL SYNTHASE"/>
    <property type="match status" value="1"/>
</dbReference>
<protein>
    <submittedName>
        <fullName evidence="6">Prenyltransferase</fullName>
    </submittedName>
</protein>
<dbReference type="Gene3D" id="1.50.10.20">
    <property type="match status" value="2"/>
</dbReference>
<organism evidence="6 7">
    <name type="scientific">Nocardia arthritidis</name>
    <dbReference type="NCBI Taxonomy" id="228602"/>
    <lineage>
        <taxon>Bacteria</taxon>
        <taxon>Bacillati</taxon>
        <taxon>Actinomycetota</taxon>
        <taxon>Actinomycetes</taxon>
        <taxon>Mycobacteriales</taxon>
        <taxon>Nocardiaceae</taxon>
        <taxon>Nocardia</taxon>
    </lineage>
</organism>
<evidence type="ECO:0000256" key="1">
    <source>
        <dbReference type="ARBA" id="ARBA00004999"/>
    </source>
</evidence>
<dbReference type="RefSeq" id="WP_167474867.1">
    <property type="nucleotide sequence ID" value="NZ_CP046172.1"/>
</dbReference>
<sequence length="553" mass="58041">MTDAITDIDSVVDAGAAALFAQLRPDGYFTFGSGAGATLATAGATLTLHLHDPVGAREYVGRGCAHLAGAQNPDGGWGSVPGQPSEAVTTAIAAAVLHLVSTVHYRDEIASGRAALARMGGLAGIADPALAAVCGRFHAMAGWVPEQSIRVPLWVFLLPGLRRTRMSFRSAILAATAIAQARGNPAGGLRRMVDRAAEPAALRLLYQVHEDEGRTGEFGADAWAVAMTAIPLIRSGTATDLVAAMAGYLRRAVAADGSWPIVDIRLTYTGFAATGLCDAGYGADPRLTRVGTAIREAQLTRPFSMLDCPPGGWSYSGPRGWPVTLESAELLAALATLPGAERDPALAEGLRWLAGRQDRRGSWSLWVRDTALPNDGPCPYLTAQAVDALLDGGVPVAHRRIRRAVRWLTGQQRADGSFDALWYRGATPGTAEVLGVLARAGLPAAEPAVRRATDWLLRHQLPDGSWGDGAAGSVEETAWALRGLLRAGVASAAVDRAADWLAAAQLPDGRWPEAPVSAYIRHCVHYPNGAITAGLALRALAAYRRVTHQGAAK</sequence>
<dbReference type="Proteomes" id="UP000503540">
    <property type="component" value="Chromosome"/>
</dbReference>
<dbReference type="GO" id="GO:0005811">
    <property type="term" value="C:lipid droplet"/>
    <property type="evidence" value="ECO:0007669"/>
    <property type="project" value="InterPro"/>
</dbReference>
<dbReference type="SUPFAM" id="SSF48239">
    <property type="entry name" value="Terpenoid cyclases/Protein prenyltransferases"/>
    <property type="match status" value="2"/>
</dbReference>
<dbReference type="Pfam" id="PF13249">
    <property type="entry name" value="SQHop_cyclase_N"/>
    <property type="match status" value="1"/>
</dbReference>
<feature type="domain" description="Squalene cyclase N-terminal" evidence="5">
    <location>
        <begin position="15"/>
        <end position="159"/>
    </location>
</feature>
<dbReference type="GO" id="GO:0016104">
    <property type="term" value="P:triterpenoid biosynthetic process"/>
    <property type="evidence" value="ECO:0007669"/>
    <property type="project" value="InterPro"/>
</dbReference>
<evidence type="ECO:0000256" key="2">
    <source>
        <dbReference type="ARBA" id="ARBA00009755"/>
    </source>
</evidence>